<dbReference type="SUPFAM" id="SSF82199">
    <property type="entry name" value="SET domain"/>
    <property type="match status" value="1"/>
</dbReference>
<dbReference type="OrthoDB" id="435921at2759"/>
<organism evidence="1 2">
    <name type="scientific">Symbiodinium pilosum</name>
    <name type="common">Dinoflagellate</name>
    <dbReference type="NCBI Taxonomy" id="2952"/>
    <lineage>
        <taxon>Eukaryota</taxon>
        <taxon>Sar</taxon>
        <taxon>Alveolata</taxon>
        <taxon>Dinophyceae</taxon>
        <taxon>Suessiales</taxon>
        <taxon>Symbiodiniaceae</taxon>
        <taxon>Symbiodinium</taxon>
    </lineage>
</organism>
<name>A0A812LWJ4_SYMPI</name>
<dbReference type="InterPro" id="IPR046341">
    <property type="entry name" value="SET_dom_sf"/>
</dbReference>
<comment type="caution">
    <text evidence="1">The sequence shown here is derived from an EMBL/GenBank/DDBJ whole genome shotgun (WGS) entry which is preliminary data.</text>
</comment>
<dbReference type="Proteomes" id="UP000649617">
    <property type="component" value="Unassembled WGS sequence"/>
</dbReference>
<accession>A0A812LWJ4</accession>
<sequence length="82" mass="8997">FVNHYVGIADSPNCTLGATGDHVAAIEVTKLIGQDEELLVDYGLEHCLRNQVPHPRAPAWARDFAAMARLQAVSEQISQLQE</sequence>
<evidence type="ECO:0000313" key="2">
    <source>
        <dbReference type="Proteomes" id="UP000649617"/>
    </source>
</evidence>
<gene>
    <name evidence="1" type="ORF">SPIL2461_LOCUS4993</name>
</gene>
<feature type="non-terminal residue" evidence="1">
    <location>
        <position position="1"/>
    </location>
</feature>
<evidence type="ECO:0008006" key="3">
    <source>
        <dbReference type="Google" id="ProtNLM"/>
    </source>
</evidence>
<evidence type="ECO:0000313" key="1">
    <source>
        <dbReference type="EMBL" id="CAE7253637.1"/>
    </source>
</evidence>
<feature type="non-terminal residue" evidence="1">
    <location>
        <position position="82"/>
    </location>
</feature>
<dbReference type="EMBL" id="CAJNIZ010006924">
    <property type="protein sequence ID" value="CAE7253637.1"/>
    <property type="molecule type" value="Genomic_DNA"/>
</dbReference>
<keyword evidence="2" id="KW-1185">Reference proteome</keyword>
<protein>
    <recommendedName>
        <fullName evidence="3">SET domain-containing protein</fullName>
    </recommendedName>
</protein>
<proteinExistence type="predicted"/>
<dbReference type="AlphaFoldDB" id="A0A812LWJ4"/>
<reference evidence="1" key="1">
    <citation type="submission" date="2021-02" db="EMBL/GenBank/DDBJ databases">
        <authorList>
            <person name="Dougan E. K."/>
            <person name="Rhodes N."/>
            <person name="Thang M."/>
            <person name="Chan C."/>
        </authorList>
    </citation>
    <scope>NUCLEOTIDE SEQUENCE</scope>
</reference>